<evidence type="ECO:0000256" key="16">
    <source>
        <dbReference type="ARBA" id="ARBA00049551"/>
    </source>
</evidence>
<evidence type="ECO:0000256" key="3">
    <source>
        <dbReference type="ARBA" id="ARBA00012944"/>
    </source>
</evidence>
<comment type="similarity">
    <text evidence="2 17">Belongs to the complex I subunit 2 family.</text>
</comment>
<comment type="subcellular location">
    <subcellularLocation>
        <location evidence="1 17">Mitochondrion inner membrane</location>
        <topology evidence="1 17">Multi-pass membrane protein</topology>
    </subcellularLocation>
</comment>
<evidence type="ECO:0000256" key="1">
    <source>
        <dbReference type="ARBA" id="ARBA00004448"/>
    </source>
</evidence>
<dbReference type="InterPro" id="IPR003917">
    <property type="entry name" value="NADH_UbQ_OxRdtase_chain2"/>
</dbReference>
<dbReference type="AlphaFoldDB" id="A0A7H1R6H0"/>
<feature type="transmembrane region" description="Helical" evidence="17">
    <location>
        <begin position="198"/>
        <end position="217"/>
    </location>
</feature>
<evidence type="ECO:0000256" key="17">
    <source>
        <dbReference type="RuleBase" id="RU003403"/>
    </source>
</evidence>
<organism evidence="19">
    <name type="scientific">Callionymus maculatus</name>
    <name type="common">spotted dragonet</name>
    <dbReference type="NCBI Taxonomy" id="508551"/>
    <lineage>
        <taxon>Eukaryota</taxon>
        <taxon>Metazoa</taxon>
        <taxon>Chordata</taxon>
        <taxon>Craniata</taxon>
        <taxon>Vertebrata</taxon>
        <taxon>Euteleostomi</taxon>
        <taxon>Actinopterygii</taxon>
        <taxon>Neopterygii</taxon>
        <taxon>Teleostei</taxon>
        <taxon>Neoteleostei</taxon>
        <taxon>Acanthomorphata</taxon>
        <taxon>Syngnathiaria</taxon>
        <taxon>Syngnathiformes</taxon>
        <taxon>Callionymoidei</taxon>
        <taxon>Callionymidae</taxon>
        <taxon>Callionymus</taxon>
        <taxon>Callionymus</taxon>
    </lineage>
</organism>
<feature type="domain" description="NADH:quinone oxidoreductase/Mrp antiporter transmembrane" evidence="18">
    <location>
        <begin position="23"/>
        <end position="287"/>
    </location>
</feature>
<evidence type="ECO:0000256" key="9">
    <source>
        <dbReference type="ARBA" id="ARBA00022967"/>
    </source>
</evidence>
<keyword evidence="5" id="KW-0813">Transport</keyword>
<dbReference type="Pfam" id="PF00361">
    <property type="entry name" value="Proton_antipo_M"/>
    <property type="match status" value="1"/>
</dbReference>
<evidence type="ECO:0000256" key="2">
    <source>
        <dbReference type="ARBA" id="ARBA00007012"/>
    </source>
</evidence>
<protein>
    <recommendedName>
        <fullName evidence="4 17">NADH-ubiquinone oxidoreductase chain 2</fullName>
        <ecNumber evidence="3 17">7.1.1.2</ecNumber>
    </recommendedName>
</protein>
<evidence type="ECO:0000256" key="13">
    <source>
        <dbReference type="ARBA" id="ARBA00023075"/>
    </source>
</evidence>
<dbReference type="PANTHER" id="PTHR46552:SF1">
    <property type="entry name" value="NADH-UBIQUINONE OXIDOREDUCTASE CHAIN 2"/>
    <property type="match status" value="1"/>
</dbReference>
<feature type="transmembrane region" description="Helical" evidence="17">
    <location>
        <begin position="271"/>
        <end position="292"/>
    </location>
</feature>
<keyword evidence="14 17" id="KW-0496">Mitochondrion</keyword>
<comment type="function">
    <text evidence="17">Core subunit of the mitochondrial membrane respiratory chain NADH dehydrogenase (Complex I) which catalyzes electron transfer from NADH through the respiratory chain, using ubiquinone as an electron acceptor. Essential for the catalytic activity and assembly of complex I.</text>
</comment>
<proteinExistence type="inferred from homology"/>
<keyword evidence="7 17" id="KW-0812">Transmembrane</keyword>
<reference evidence="19" key="1">
    <citation type="submission" date="2020-04" db="EMBL/GenBank/DDBJ databases">
        <title>DNAmark Project.</title>
        <authorList>
            <person name="Margaryan A."/>
        </authorList>
    </citation>
    <scope>NUCLEOTIDE SEQUENCE</scope>
    <source>
        <strain evidence="19">DM347</strain>
    </source>
</reference>
<keyword evidence="15 17" id="KW-0472">Membrane</keyword>
<dbReference type="GO" id="GO:0008137">
    <property type="term" value="F:NADH dehydrogenase (ubiquinone) activity"/>
    <property type="evidence" value="ECO:0007669"/>
    <property type="project" value="UniProtKB-EC"/>
</dbReference>
<keyword evidence="12 17" id="KW-0520">NAD</keyword>
<feature type="transmembrane region" description="Helical" evidence="17">
    <location>
        <begin position="7"/>
        <end position="33"/>
    </location>
</feature>
<keyword evidence="11 17" id="KW-1133">Transmembrane helix</keyword>
<evidence type="ECO:0000256" key="14">
    <source>
        <dbReference type="ARBA" id="ARBA00023128"/>
    </source>
</evidence>
<feature type="transmembrane region" description="Helical" evidence="17">
    <location>
        <begin position="151"/>
        <end position="169"/>
    </location>
</feature>
<sequence>MTLYVYPFVMLSLFAGTIITITSSSWLLAWMGIEMGTLAMLPQIIYKHHPRAVEAGTKYFIVQSMAAGLLMFSSVMEGFSIGEWTINAVLGPFSTLAFTLAFALKLGIAPAHFWVPDVLQGLDLHTGMIMSTWQKIAPLALLLSCNLETPTLLILGGLSVLMGGLGGLNQTQTRKILAYSSISHLGWMLIASTVSRPLAFLALILYIISTYAIFFVLRLSTAKTINALATSWAKNKTLLISTPLILFSLGGLPPILGFLPKWAILAELTAQNFMTISLFVAMASLLSLYFYTRVLYAMATTKTASMTVNQPTWRLILKARNWTLVTFIMMLLFLPLASPALLVLFN</sequence>
<comment type="catalytic activity">
    <reaction evidence="16 17">
        <text>a ubiquinone + NADH + 5 H(+)(in) = a ubiquinol + NAD(+) + 4 H(+)(out)</text>
        <dbReference type="Rhea" id="RHEA:29091"/>
        <dbReference type="Rhea" id="RHEA-COMP:9565"/>
        <dbReference type="Rhea" id="RHEA-COMP:9566"/>
        <dbReference type="ChEBI" id="CHEBI:15378"/>
        <dbReference type="ChEBI" id="CHEBI:16389"/>
        <dbReference type="ChEBI" id="CHEBI:17976"/>
        <dbReference type="ChEBI" id="CHEBI:57540"/>
        <dbReference type="ChEBI" id="CHEBI:57945"/>
        <dbReference type="EC" id="7.1.1.2"/>
    </reaction>
</comment>
<dbReference type="PRINTS" id="PR01436">
    <property type="entry name" value="NADHDHGNASE2"/>
</dbReference>
<evidence type="ECO:0000256" key="4">
    <source>
        <dbReference type="ARBA" id="ARBA00021008"/>
    </source>
</evidence>
<evidence type="ECO:0000256" key="12">
    <source>
        <dbReference type="ARBA" id="ARBA00023027"/>
    </source>
</evidence>
<feature type="transmembrane region" description="Helical" evidence="17">
    <location>
        <begin position="93"/>
        <end position="115"/>
    </location>
</feature>
<geneLocation type="mitochondrion" evidence="19"/>
<evidence type="ECO:0000256" key="5">
    <source>
        <dbReference type="ARBA" id="ARBA00022448"/>
    </source>
</evidence>
<evidence type="ECO:0000256" key="11">
    <source>
        <dbReference type="ARBA" id="ARBA00022989"/>
    </source>
</evidence>
<evidence type="ECO:0000259" key="18">
    <source>
        <dbReference type="Pfam" id="PF00361"/>
    </source>
</evidence>
<evidence type="ECO:0000256" key="7">
    <source>
        <dbReference type="ARBA" id="ARBA00022692"/>
    </source>
</evidence>
<feature type="transmembrane region" description="Helical" evidence="17">
    <location>
        <begin position="322"/>
        <end position="345"/>
    </location>
</feature>
<keyword evidence="9 17" id="KW-1278">Translocase</keyword>
<dbReference type="PANTHER" id="PTHR46552">
    <property type="entry name" value="NADH-UBIQUINONE OXIDOREDUCTASE CHAIN 2"/>
    <property type="match status" value="1"/>
</dbReference>
<name>A0A7H1R6H0_9TELE</name>
<dbReference type="InterPro" id="IPR001750">
    <property type="entry name" value="ND/Mrp_TM"/>
</dbReference>
<evidence type="ECO:0000256" key="15">
    <source>
        <dbReference type="ARBA" id="ARBA00023136"/>
    </source>
</evidence>
<keyword evidence="13 17" id="KW-0830">Ubiquinone</keyword>
<evidence type="ECO:0000256" key="6">
    <source>
        <dbReference type="ARBA" id="ARBA00022660"/>
    </source>
</evidence>
<dbReference type="EMBL" id="MT410924">
    <property type="protein sequence ID" value="QNU08214.1"/>
    <property type="molecule type" value="Genomic_DNA"/>
</dbReference>
<dbReference type="GO" id="GO:0006120">
    <property type="term" value="P:mitochondrial electron transport, NADH to ubiquinone"/>
    <property type="evidence" value="ECO:0007669"/>
    <property type="project" value="InterPro"/>
</dbReference>
<evidence type="ECO:0000256" key="8">
    <source>
        <dbReference type="ARBA" id="ARBA00022792"/>
    </source>
</evidence>
<evidence type="ECO:0000256" key="10">
    <source>
        <dbReference type="ARBA" id="ARBA00022982"/>
    </source>
</evidence>
<keyword evidence="8 17" id="KW-0999">Mitochondrion inner membrane</keyword>
<dbReference type="GO" id="GO:0005743">
    <property type="term" value="C:mitochondrial inner membrane"/>
    <property type="evidence" value="ECO:0007669"/>
    <property type="project" value="UniProtKB-SubCell"/>
</dbReference>
<accession>A0A7H1R6H0</accession>
<gene>
    <name evidence="19" type="primary">ND2</name>
</gene>
<dbReference type="EC" id="7.1.1.2" evidence="3 17"/>
<dbReference type="InterPro" id="IPR050175">
    <property type="entry name" value="Complex_I_Subunit_2"/>
</dbReference>
<feature type="transmembrane region" description="Helical" evidence="17">
    <location>
        <begin position="176"/>
        <end position="192"/>
    </location>
</feature>
<feature type="transmembrane region" description="Helical" evidence="17">
    <location>
        <begin position="238"/>
        <end position="259"/>
    </location>
</feature>
<keyword evidence="10 17" id="KW-0249">Electron transport</keyword>
<keyword evidence="6 17" id="KW-0679">Respiratory chain</keyword>
<feature type="transmembrane region" description="Helical" evidence="17">
    <location>
        <begin position="60"/>
        <end position="81"/>
    </location>
</feature>
<evidence type="ECO:0000313" key="19">
    <source>
        <dbReference type="EMBL" id="QNU08214.1"/>
    </source>
</evidence>